<evidence type="ECO:0000256" key="1">
    <source>
        <dbReference type="SAM" id="Phobius"/>
    </source>
</evidence>
<dbReference type="RefSeq" id="WP_258823745.1">
    <property type="nucleotide sequence ID" value="NZ_JANUHB010000004.1"/>
</dbReference>
<dbReference type="InterPro" id="IPR054288">
    <property type="entry name" value="DUF7024"/>
</dbReference>
<feature type="transmembrane region" description="Helical" evidence="1">
    <location>
        <begin position="426"/>
        <end position="444"/>
    </location>
</feature>
<evidence type="ECO:0000259" key="2">
    <source>
        <dbReference type="Pfam" id="PF22895"/>
    </source>
</evidence>
<dbReference type="EMBL" id="JANUHB010000004">
    <property type="protein sequence ID" value="MCS0809931.1"/>
    <property type="molecule type" value="Genomic_DNA"/>
</dbReference>
<keyword evidence="1" id="KW-0472">Membrane</keyword>
<organism evidence="3 4">
    <name type="scientific">Massilia agilis</name>
    <dbReference type="NCBI Taxonomy" id="1811226"/>
    <lineage>
        <taxon>Bacteria</taxon>
        <taxon>Pseudomonadati</taxon>
        <taxon>Pseudomonadota</taxon>
        <taxon>Betaproteobacteria</taxon>
        <taxon>Burkholderiales</taxon>
        <taxon>Oxalobacteraceae</taxon>
        <taxon>Telluria group</taxon>
        <taxon>Massilia</taxon>
    </lineage>
</organism>
<dbReference type="EC" id="2.4.-.-" evidence="3"/>
<evidence type="ECO:0000313" key="3">
    <source>
        <dbReference type="EMBL" id="MCS0809931.1"/>
    </source>
</evidence>
<name>A0ABT2DHJ5_9BURK</name>
<feature type="transmembrane region" description="Helical" evidence="1">
    <location>
        <begin position="202"/>
        <end position="224"/>
    </location>
</feature>
<dbReference type="Pfam" id="PF22895">
    <property type="entry name" value="DUF7024"/>
    <property type="match status" value="1"/>
</dbReference>
<accession>A0ABT2DHJ5</accession>
<keyword evidence="4" id="KW-1185">Reference proteome</keyword>
<feature type="transmembrane region" description="Helical" evidence="1">
    <location>
        <begin position="335"/>
        <end position="352"/>
    </location>
</feature>
<comment type="caution">
    <text evidence="3">The sequence shown here is derived from an EMBL/GenBank/DDBJ whole genome shotgun (WGS) entry which is preliminary data.</text>
</comment>
<sequence>MTPTPPLTDRPAWKILVGAAFVAICAWLLVRSGGLYPSVFADEWYYDKLSRLQPLHESVLPSWLYLWLFSASSMCGTRFYDCVHAGNVAFFAAAIPFVYLVARHYTGKAVAAFIALLAMLAPFNLYTAYFMPESMYFFGFCVLTWIALTRAHWPWARYAATSGLILGLMSLVKVHALFLVPALCLFLLYTRWVAGGRWLRDGVRAVALALACVAAVRFGLGYLLGGRSAFDLFGNFYGGAVHAAGSRSLLALVPPALVSAGGHLMALALLLALPLAMVAASLLCPPSREQAGKRALLQLYAFLMLGSAAGVTILFTASIANAGLNNEGLRLHLRYYDFIFPLLWLVVAATAGQQRGEPRTRLRWAVALVVAAGLAAAFARLGQFSPSPVDGPDLYAITVHKQGVLLLAALDVLLLFLWARGRAMAAPLFLFAVLPATVLSAAFASTQTLKGARVQDLAERAADYARAHIPPAERDQVTVAGNDTPRLMRTQFRLDAKDSMTLLLAPNAPIEHASLPTRSKWLLVLGNHPLPDGVTPLYRNDEFSLVRIQGGHRRVGQAQLAAPFGQGLIASASGLSWAESWGRWSDADKVVIRFNVPLPRHLRVVLKAQAYDVNTQLPFTMHVGERSEQFKVGWAPQDVSLAFETGGAEREIVIDVPHPVSPTVHGQPDPRRIGIGISEIEIGDTGGDGLANN</sequence>
<keyword evidence="3" id="KW-0808">Transferase</keyword>
<feature type="transmembrane region" description="Helical" evidence="1">
    <location>
        <begin position="165"/>
        <end position="190"/>
    </location>
</feature>
<dbReference type="GO" id="GO:0016757">
    <property type="term" value="F:glycosyltransferase activity"/>
    <property type="evidence" value="ECO:0007669"/>
    <property type="project" value="UniProtKB-KW"/>
</dbReference>
<feature type="transmembrane region" description="Helical" evidence="1">
    <location>
        <begin position="264"/>
        <end position="284"/>
    </location>
</feature>
<evidence type="ECO:0000313" key="4">
    <source>
        <dbReference type="Proteomes" id="UP001206126"/>
    </source>
</evidence>
<reference evidence="3 4" key="1">
    <citation type="submission" date="2022-08" db="EMBL/GenBank/DDBJ databases">
        <title>Reclassification of Massilia species as members of the genera Telluria, Duganella, Pseudoduganella, Mokoshia gen. nov. and Zemynaea gen. nov. using orthogonal and non-orthogonal genome-based approaches.</title>
        <authorList>
            <person name="Bowman J.P."/>
        </authorList>
    </citation>
    <scope>NUCLEOTIDE SEQUENCE [LARGE SCALE GENOMIC DNA]</scope>
    <source>
        <strain evidence="3 4">JCM 31605</strain>
    </source>
</reference>
<feature type="transmembrane region" description="Helical" evidence="1">
    <location>
        <begin position="109"/>
        <end position="129"/>
    </location>
</feature>
<gene>
    <name evidence="3" type="ORF">NX774_18575</name>
</gene>
<keyword evidence="1" id="KW-1133">Transmembrane helix</keyword>
<feature type="transmembrane region" description="Helical" evidence="1">
    <location>
        <begin position="85"/>
        <end position="102"/>
    </location>
</feature>
<feature type="transmembrane region" description="Helical" evidence="1">
    <location>
        <begin position="402"/>
        <end position="419"/>
    </location>
</feature>
<dbReference type="Proteomes" id="UP001206126">
    <property type="component" value="Unassembled WGS sequence"/>
</dbReference>
<keyword evidence="1" id="KW-0812">Transmembrane</keyword>
<feature type="transmembrane region" description="Helical" evidence="1">
    <location>
        <begin position="296"/>
        <end position="315"/>
    </location>
</feature>
<keyword evidence="3" id="KW-0328">Glycosyltransferase</keyword>
<feature type="transmembrane region" description="Helical" evidence="1">
    <location>
        <begin position="364"/>
        <end position="382"/>
    </location>
</feature>
<proteinExistence type="predicted"/>
<protein>
    <submittedName>
        <fullName evidence="3">Glycosyltransferase family 39 protein</fullName>
        <ecNumber evidence="3">2.4.-.-</ecNumber>
    </submittedName>
</protein>
<feature type="transmembrane region" description="Helical" evidence="1">
    <location>
        <begin position="12"/>
        <end position="30"/>
    </location>
</feature>
<feature type="domain" description="DUF7024" evidence="2">
    <location>
        <begin position="569"/>
        <end position="682"/>
    </location>
</feature>